<protein>
    <submittedName>
        <fullName evidence="2">Uncharacterized protein</fullName>
    </submittedName>
</protein>
<dbReference type="OrthoDB" id="10528971at2759"/>
<name>A0A835AFF7_9POAL</name>
<reference evidence="2" key="1">
    <citation type="submission" date="2020-07" db="EMBL/GenBank/DDBJ databases">
        <title>Genome sequence and genetic diversity analysis of an under-domesticated orphan crop, white fonio (Digitaria exilis).</title>
        <authorList>
            <person name="Bennetzen J.L."/>
            <person name="Chen S."/>
            <person name="Ma X."/>
            <person name="Wang X."/>
            <person name="Yssel A.E.J."/>
            <person name="Chaluvadi S.R."/>
            <person name="Johnson M."/>
            <person name="Gangashetty P."/>
            <person name="Hamidou F."/>
            <person name="Sanogo M.D."/>
            <person name="Zwaenepoel A."/>
            <person name="Wallace J."/>
            <person name="Van De Peer Y."/>
            <person name="Van Deynze A."/>
        </authorList>
    </citation>
    <scope>NUCLEOTIDE SEQUENCE</scope>
    <source>
        <tissue evidence="2">Leaves</tissue>
    </source>
</reference>
<gene>
    <name evidence="2" type="ORF">HU200_057363</name>
</gene>
<dbReference type="AlphaFoldDB" id="A0A835AFF7"/>
<sequence>MIASSLRAAQPRSSGGGALAMVVSDQPGAEPGSPSASGRAMSSLLAAVEAEVASRNAVAGPPQVTLAGAREEPPPCLRDHILPMLNLPTNLPAHFISEKSIKLGDVDPRQNRIYLGDEDGSVARRLREILIHEELSSFDPFHHEDDPPQPGIVEAAGQGRAKRMKTAWEYNCGLDVTLVSHCIGAVDARLLRRRSGAVVIRGRGYLEENDVVEIWAFRKRGVPGGMAVCGEGTLHVLIAKKEDRTLCSHCSLLMCSHYTPDSHRQERSPEFLNASRSRFLEQSRKLHVRQSYILINADES</sequence>
<keyword evidence="3" id="KW-1185">Reference proteome</keyword>
<comment type="caution">
    <text evidence="2">The sequence shown here is derived from an EMBL/GenBank/DDBJ whole genome shotgun (WGS) entry which is preliminary data.</text>
</comment>
<proteinExistence type="predicted"/>
<dbReference type="EMBL" id="JACEFO010002429">
    <property type="protein sequence ID" value="KAF8660778.1"/>
    <property type="molecule type" value="Genomic_DNA"/>
</dbReference>
<evidence type="ECO:0000256" key="1">
    <source>
        <dbReference type="SAM" id="MobiDB-lite"/>
    </source>
</evidence>
<evidence type="ECO:0000313" key="2">
    <source>
        <dbReference type="EMBL" id="KAF8660778.1"/>
    </source>
</evidence>
<dbReference type="Proteomes" id="UP000636709">
    <property type="component" value="Unassembled WGS sequence"/>
</dbReference>
<dbReference type="PANTHER" id="PTHR34397">
    <property type="entry name" value="OS05G0237600 PROTEIN"/>
    <property type="match status" value="1"/>
</dbReference>
<organism evidence="2 3">
    <name type="scientific">Digitaria exilis</name>
    <dbReference type="NCBI Taxonomy" id="1010633"/>
    <lineage>
        <taxon>Eukaryota</taxon>
        <taxon>Viridiplantae</taxon>
        <taxon>Streptophyta</taxon>
        <taxon>Embryophyta</taxon>
        <taxon>Tracheophyta</taxon>
        <taxon>Spermatophyta</taxon>
        <taxon>Magnoliopsida</taxon>
        <taxon>Liliopsida</taxon>
        <taxon>Poales</taxon>
        <taxon>Poaceae</taxon>
        <taxon>PACMAD clade</taxon>
        <taxon>Panicoideae</taxon>
        <taxon>Panicodae</taxon>
        <taxon>Paniceae</taxon>
        <taxon>Anthephorinae</taxon>
        <taxon>Digitaria</taxon>
    </lineage>
</organism>
<feature type="region of interest" description="Disordered" evidence="1">
    <location>
        <begin position="1"/>
        <end position="40"/>
    </location>
</feature>
<dbReference type="PANTHER" id="PTHR34397:SF17">
    <property type="entry name" value="OS08G0290200 PROTEIN"/>
    <property type="match status" value="1"/>
</dbReference>
<accession>A0A835AFF7</accession>
<evidence type="ECO:0000313" key="3">
    <source>
        <dbReference type="Proteomes" id="UP000636709"/>
    </source>
</evidence>